<dbReference type="InterPro" id="IPR052900">
    <property type="entry name" value="Phospholipid_Metab_Enz"/>
</dbReference>
<dbReference type="Pfam" id="PF16655">
    <property type="entry name" value="PhoD_N"/>
    <property type="match status" value="1"/>
</dbReference>
<feature type="signal peptide" evidence="2">
    <location>
        <begin position="1"/>
        <end position="19"/>
    </location>
</feature>
<dbReference type="InterPro" id="IPR038607">
    <property type="entry name" value="PhoD-like_sf"/>
</dbReference>
<feature type="chain" id="PRO_5042120672" description="Alkaline phosphatase" evidence="2">
    <location>
        <begin position="20"/>
        <end position="645"/>
    </location>
</feature>
<dbReference type="SUPFAM" id="SSF56300">
    <property type="entry name" value="Metallo-dependent phosphatases"/>
    <property type="match status" value="1"/>
</dbReference>
<feature type="domain" description="Phospholipase D N-terminal" evidence="4">
    <location>
        <begin position="65"/>
        <end position="214"/>
    </location>
</feature>
<protein>
    <recommendedName>
        <fullName evidence="7">Alkaline phosphatase</fullName>
    </recommendedName>
</protein>
<feature type="region of interest" description="Disordered" evidence="1">
    <location>
        <begin position="131"/>
        <end position="155"/>
    </location>
</feature>
<reference evidence="5" key="1">
    <citation type="submission" date="2023-02" db="EMBL/GenBank/DDBJ databases">
        <authorList>
            <person name="Palmer J.M."/>
        </authorList>
    </citation>
    <scope>NUCLEOTIDE SEQUENCE</scope>
    <source>
        <strain evidence="5">FW57</strain>
    </source>
</reference>
<evidence type="ECO:0000256" key="2">
    <source>
        <dbReference type="SAM" id="SignalP"/>
    </source>
</evidence>
<dbReference type="PANTHER" id="PTHR43606:SF8">
    <property type="entry name" value="ALKALINE PHOSPHATASE"/>
    <property type="match status" value="1"/>
</dbReference>
<evidence type="ECO:0000256" key="1">
    <source>
        <dbReference type="SAM" id="MobiDB-lite"/>
    </source>
</evidence>
<sequence length="645" mass="72221">MRGLSILSLAALSVSLASAAFDGNLNYESPSRRHVNLGIDVARVTRRSMKRGNVAFKPSELNFTHGIASGDPYADSVILWTRIAPSADHDWSNKTVEGTVDLYNHEPEEYIKADPHPVCVEWKVWEPESSQPRTYGWGKGKGKGKGPGNSNGSGNVRIVSKGTAYTTSDIDYTVKVGKLPHQVEAKGLKPFTTYNYQFTVCNSDNASPVGRTKTAPSAHANLDELKLAVFSCSNYPNGYFNAYGNAARKDDHDYVIHLGDYIYESAAAKGERAHQPARIIFSLWDYRTRHGQYRTDPDLQLLAQDFPWIPTWDDHEVANNGYRDGFSALNNTEESFRTDGPSISVDQRKMNAVRAYFEWMPIRQVDLDDNLRIWRSFQLGNILDLIILDTRNYDRSITSLGWNDKYIDIIRDDASRTLMGSRQEHWFYNTLTQSSKRGAAWRVIGSQIVFSKVGNSGDNWEGYRANRNRTLKHLYDNKINNNVFLAGDSHQNWVSDVTWLDQTPYNSETGEGAVGVEFAGTAVTSSGQAGPITANREKARGLVQANRELQWQEGYYRGYFVMSVRRDKVTTQYFGSPSVATRNSYDIPLANFTVAAGANHLARPIAGGNVEAGFARGSTTTHTNITLDTDKGTWEKIGFEKMFIK</sequence>
<evidence type="ECO:0000259" key="4">
    <source>
        <dbReference type="Pfam" id="PF16655"/>
    </source>
</evidence>
<dbReference type="Gene3D" id="3.60.21.70">
    <property type="entry name" value="PhoD-like phosphatase"/>
    <property type="match status" value="1"/>
</dbReference>
<accession>A0AAD4ESA6</accession>
<comment type="caution">
    <text evidence="5">The sequence shown here is derived from an EMBL/GenBank/DDBJ whole genome shotgun (WGS) entry which is preliminary data.</text>
</comment>
<evidence type="ECO:0008006" key="7">
    <source>
        <dbReference type="Google" id="ProtNLM"/>
    </source>
</evidence>
<proteinExistence type="predicted"/>
<keyword evidence="6" id="KW-1185">Reference proteome</keyword>
<organism evidence="5 6">
    <name type="scientific">Staphylotrichum longicolle</name>
    <dbReference type="NCBI Taxonomy" id="669026"/>
    <lineage>
        <taxon>Eukaryota</taxon>
        <taxon>Fungi</taxon>
        <taxon>Dikarya</taxon>
        <taxon>Ascomycota</taxon>
        <taxon>Pezizomycotina</taxon>
        <taxon>Sordariomycetes</taxon>
        <taxon>Sordariomycetidae</taxon>
        <taxon>Sordariales</taxon>
        <taxon>Chaetomiaceae</taxon>
        <taxon>Staphylotrichum</taxon>
    </lineage>
</organism>
<name>A0AAD4ESA6_9PEZI</name>
<evidence type="ECO:0000313" key="6">
    <source>
        <dbReference type="Proteomes" id="UP001197093"/>
    </source>
</evidence>
<keyword evidence="2" id="KW-0732">Signal</keyword>
<dbReference type="InterPro" id="IPR029052">
    <property type="entry name" value="Metallo-depent_PP-like"/>
</dbReference>
<dbReference type="CDD" id="cd07389">
    <property type="entry name" value="MPP_PhoD"/>
    <property type="match status" value="1"/>
</dbReference>
<dbReference type="InterPro" id="IPR032093">
    <property type="entry name" value="PhoD_N"/>
</dbReference>
<dbReference type="EMBL" id="JAHCVI010000004">
    <property type="protein sequence ID" value="KAG7286663.1"/>
    <property type="molecule type" value="Genomic_DNA"/>
</dbReference>
<dbReference type="AlphaFoldDB" id="A0AAD4ESA6"/>
<dbReference type="PANTHER" id="PTHR43606">
    <property type="entry name" value="PHOSPHATASE, PUTATIVE (AFU_ORTHOLOGUE AFUA_6G08710)-RELATED"/>
    <property type="match status" value="1"/>
</dbReference>
<evidence type="ECO:0000313" key="5">
    <source>
        <dbReference type="EMBL" id="KAG7286663.1"/>
    </source>
</evidence>
<dbReference type="Pfam" id="PF09423">
    <property type="entry name" value="PhoD"/>
    <property type="match status" value="1"/>
</dbReference>
<dbReference type="Proteomes" id="UP001197093">
    <property type="component" value="Unassembled WGS sequence"/>
</dbReference>
<dbReference type="Gene3D" id="2.60.40.380">
    <property type="entry name" value="Purple acid phosphatase-like, N-terminal"/>
    <property type="match status" value="1"/>
</dbReference>
<gene>
    <name evidence="5" type="ORF">NEMBOFW57_008974</name>
</gene>
<evidence type="ECO:0000259" key="3">
    <source>
        <dbReference type="Pfam" id="PF09423"/>
    </source>
</evidence>
<dbReference type="InterPro" id="IPR018946">
    <property type="entry name" value="PhoD-like_MPP"/>
</dbReference>
<feature type="domain" description="PhoD-like phosphatase metallophosphatase" evidence="3">
    <location>
        <begin position="227"/>
        <end position="573"/>
    </location>
</feature>